<proteinExistence type="predicted"/>
<dbReference type="AlphaFoldDB" id="A0A1Y5F637"/>
<evidence type="ECO:0000313" key="2">
    <source>
        <dbReference type="EMBL" id="OUR96353.1"/>
    </source>
</evidence>
<protein>
    <recommendedName>
        <fullName evidence="4">Lipoprotein</fullName>
    </recommendedName>
</protein>
<reference evidence="3" key="1">
    <citation type="journal article" date="2017" name="Proc. Natl. Acad. Sci. U.S.A.">
        <title>Simulation of Deepwater Horizon oil plume reveals substrate specialization within a complex community of hydrocarbon-degraders.</title>
        <authorList>
            <person name="Hu P."/>
            <person name="Dubinsky E.A."/>
            <person name="Probst A.J."/>
            <person name="Wang J."/>
            <person name="Sieber C.M.K."/>
            <person name="Tom L.M."/>
            <person name="Gardinali P."/>
            <person name="Banfield J.F."/>
            <person name="Atlas R.M."/>
            <person name="Andersen G.L."/>
        </authorList>
    </citation>
    <scope>NUCLEOTIDE SEQUENCE [LARGE SCALE GENOMIC DNA]</scope>
</reference>
<dbReference type="Proteomes" id="UP000196531">
    <property type="component" value="Unassembled WGS sequence"/>
</dbReference>
<comment type="caution">
    <text evidence="2">The sequence shown here is derived from an EMBL/GenBank/DDBJ whole genome shotgun (WGS) entry which is preliminary data.</text>
</comment>
<organism evidence="2 3">
    <name type="scientific">Halobacteriovorax marinus</name>
    <dbReference type="NCBI Taxonomy" id="97084"/>
    <lineage>
        <taxon>Bacteria</taxon>
        <taxon>Pseudomonadati</taxon>
        <taxon>Bdellovibrionota</taxon>
        <taxon>Bacteriovoracia</taxon>
        <taxon>Bacteriovoracales</taxon>
        <taxon>Halobacteriovoraceae</taxon>
        <taxon>Halobacteriovorax</taxon>
    </lineage>
</organism>
<feature type="chain" id="PRO_5012283073" description="Lipoprotein" evidence="1">
    <location>
        <begin position="22"/>
        <end position="155"/>
    </location>
</feature>
<feature type="signal peptide" evidence="1">
    <location>
        <begin position="1"/>
        <end position="21"/>
    </location>
</feature>
<name>A0A1Y5F637_9BACT</name>
<dbReference type="EMBL" id="MAAO01000006">
    <property type="protein sequence ID" value="OUR96353.1"/>
    <property type="molecule type" value="Genomic_DNA"/>
</dbReference>
<keyword evidence="1" id="KW-0732">Signal</keyword>
<evidence type="ECO:0008006" key="4">
    <source>
        <dbReference type="Google" id="ProtNLM"/>
    </source>
</evidence>
<accession>A0A1Y5F637</accession>
<gene>
    <name evidence="2" type="ORF">A9Q84_08335</name>
</gene>
<evidence type="ECO:0000256" key="1">
    <source>
        <dbReference type="SAM" id="SignalP"/>
    </source>
</evidence>
<evidence type="ECO:0000313" key="3">
    <source>
        <dbReference type="Proteomes" id="UP000196531"/>
    </source>
</evidence>
<sequence>MKVIVFLISSFFLLSAEYTFADKVSYKKKVSRKVASVFQSRRGNKVFSKLMKCKNVEKNKEYFSKVTDCMSKYFQADMSQAMKVDLVIFILHGSKFSSLSKCDYEVLEDHPSVVDHENDFVLCSDYLKGKRERKRTAIFFFDQRGDKLEILDVRD</sequence>